<accession>A0A7I4YTT5</accession>
<feature type="domain" description="Reverse transcriptase" evidence="1">
    <location>
        <begin position="1"/>
        <end position="217"/>
    </location>
</feature>
<dbReference type="OrthoDB" id="5849210at2759"/>
<name>A0A7I4YTT5_HAECO</name>
<dbReference type="InterPro" id="IPR043502">
    <property type="entry name" value="DNA/RNA_pol_sf"/>
</dbReference>
<protein>
    <submittedName>
        <fullName evidence="3">Reverse transcriptase domain-containing protein</fullName>
    </submittedName>
</protein>
<sequence>MKIFERIVDSRIRDIVELTTNQWGFVAACSTIDAIHAARLLLEKHREKRRPVHLAFLDLEKAFDRVPRDVIWYAVRQHGVPEELIEFVRILYTSPKSRVQTAAGTSAGFPISVGVHQGSALSPLLFVVVMDTITKDLQKPAPWTLLYADDVMLASEDKSELESQVQTWSDRLAMFGLRLNVKKTEYLTTDSSEPGSIKINGTELTRTTTFKYLGSAIASDGSLGFETHFCVNAAWLKWRSMTGVLCDVIRPVTIYGAQCWPATKEVEARLSVMETKMLRGTAGVTRLDRISNDAIRERFGAAPIVDKMREARLRWYGHTLRAKSGSVRKISLNLDVSGKRSRGRPKQRWLDTLHEDLEGVNIHPDQAFNREKWRQRIRKADPAYKREKRQRIRS</sequence>
<dbReference type="SUPFAM" id="SSF56672">
    <property type="entry name" value="DNA/RNA polymerases"/>
    <property type="match status" value="1"/>
</dbReference>
<dbReference type="Proteomes" id="UP000025227">
    <property type="component" value="Unplaced"/>
</dbReference>
<dbReference type="CDD" id="cd01650">
    <property type="entry name" value="RT_nLTR_like"/>
    <property type="match status" value="1"/>
</dbReference>
<dbReference type="OMA" id="WFPITEI"/>
<dbReference type="Pfam" id="PF00078">
    <property type="entry name" value="RVT_1"/>
    <property type="match status" value="1"/>
</dbReference>
<dbReference type="PANTHER" id="PTHR47027">
    <property type="entry name" value="REVERSE TRANSCRIPTASE DOMAIN-CONTAINING PROTEIN"/>
    <property type="match status" value="1"/>
</dbReference>
<proteinExistence type="predicted"/>
<reference evidence="3" key="1">
    <citation type="submission" date="2020-12" db="UniProtKB">
        <authorList>
            <consortium name="WormBaseParasite"/>
        </authorList>
    </citation>
    <scope>IDENTIFICATION</scope>
    <source>
        <strain evidence="3">MHco3</strain>
    </source>
</reference>
<dbReference type="PANTHER" id="PTHR47027:SF28">
    <property type="entry name" value="ENDONUCLEASE-REVERSE TRANSCRIPTASE"/>
    <property type="match status" value="1"/>
</dbReference>
<organism evidence="2 3">
    <name type="scientific">Haemonchus contortus</name>
    <name type="common">Barber pole worm</name>
    <dbReference type="NCBI Taxonomy" id="6289"/>
    <lineage>
        <taxon>Eukaryota</taxon>
        <taxon>Metazoa</taxon>
        <taxon>Ecdysozoa</taxon>
        <taxon>Nematoda</taxon>
        <taxon>Chromadorea</taxon>
        <taxon>Rhabditida</taxon>
        <taxon>Rhabditina</taxon>
        <taxon>Rhabditomorpha</taxon>
        <taxon>Strongyloidea</taxon>
        <taxon>Trichostrongylidae</taxon>
        <taxon>Haemonchus</taxon>
    </lineage>
</organism>
<evidence type="ECO:0000259" key="1">
    <source>
        <dbReference type="PROSITE" id="PS50878"/>
    </source>
</evidence>
<dbReference type="InterPro" id="IPR043128">
    <property type="entry name" value="Rev_trsase/Diguanyl_cyclase"/>
</dbReference>
<dbReference type="AlphaFoldDB" id="A0A7I4YTT5"/>
<evidence type="ECO:0000313" key="2">
    <source>
        <dbReference type="Proteomes" id="UP000025227"/>
    </source>
</evidence>
<dbReference type="Gene3D" id="3.30.70.270">
    <property type="match status" value="1"/>
</dbReference>
<dbReference type="PROSITE" id="PS51257">
    <property type="entry name" value="PROKAR_LIPOPROTEIN"/>
    <property type="match status" value="1"/>
</dbReference>
<evidence type="ECO:0000313" key="3">
    <source>
        <dbReference type="WBParaSite" id="HCON_00139540-00001"/>
    </source>
</evidence>
<keyword evidence="2" id="KW-1185">Reference proteome</keyword>
<dbReference type="PROSITE" id="PS50878">
    <property type="entry name" value="RT_POL"/>
    <property type="match status" value="1"/>
</dbReference>
<dbReference type="InterPro" id="IPR000477">
    <property type="entry name" value="RT_dom"/>
</dbReference>
<dbReference type="WBParaSite" id="HCON_00139540-00001">
    <property type="protein sequence ID" value="HCON_00139540-00001"/>
    <property type="gene ID" value="HCON_00139540"/>
</dbReference>